<organism evidence="1 2">
    <name type="scientific">Sorangium cellulosum</name>
    <name type="common">Polyangium cellulosum</name>
    <dbReference type="NCBI Taxonomy" id="56"/>
    <lineage>
        <taxon>Bacteria</taxon>
        <taxon>Pseudomonadati</taxon>
        <taxon>Myxococcota</taxon>
        <taxon>Polyangia</taxon>
        <taxon>Polyangiales</taxon>
        <taxon>Polyangiaceae</taxon>
        <taxon>Sorangium</taxon>
    </lineage>
</organism>
<accession>A0A150PU05</accession>
<dbReference type="EMBL" id="JELX01001377">
    <property type="protein sequence ID" value="KYF59205.1"/>
    <property type="molecule type" value="Genomic_DNA"/>
</dbReference>
<dbReference type="Proteomes" id="UP000075604">
    <property type="component" value="Unassembled WGS sequence"/>
</dbReference>
<comment type="caution">
    <text evidence="1">The sequence shown here is derived from an EMBL/GenBank/DDBJ whole genome shotgun (WGS) entry which is preliminary data.</text>
</comment>
<evidence type="ECO:0000313" key="2">
    <source>
        <dbReference type="Proteomes" id="UP000075604"/>
    </source>
</evidence>
<sequence>MAKIAALIDPERRAEAAPSARLGAGEIAYVRADLAAQRAEGGERGIGEGAGRLGGTARGAVRGTTRRLACSLPVRP</sequence>
<reference evidence="1 2" key="1">
    <citation type="submission" date="2014-02" db="EMBL/GenBank/DDBJ databases">
        <title>The small core and large imbalanced accessory genome model reveals a collaborative survival strategy of Sorangium cellulosum strains in nature.</title>
        <authorList>
            <person name="Han K."/>
            <person name="Peng R."/>
            <person name="Blom J."/>
            <person name="Li Y.-Z."/>
        </authorList>
    </citation>
    <scope>NUCLEOTIDE SEQUENCE [LARGE SCALE GENOMIC DNA]</scope>
    <source>
        <strain evidence="1 2">So0157-18</strain>
    </source>
</reference>
<protein>
    <submittedName>
        <fullName evidence="1">Uncharacterized protein</fullName>
    </submittedName>
</protein>
<proteinExistence type="predicted"/>
<gene>
    <name evidence="1" type="ORF">BE04_38725</name>
</gene>
<evidence type="ECO:0000313" key="1">
    <source>
        <dbReference type="EMBL" id="KYF59205.1"/>
    </source>
</evidence>
<dbReference type="AlphaFoldDB" id="A0A150PU05"/>
<name>A0A150PU05_SORCE</name>